<accession>A0A9P4UQN0</accession>
<proteinExistence type="predicted"/>
<dbReference type="SMART" id="SM01022">
    <property type="entry name" value="ASCH"/>
    <property type="match status" value="1"/>
</dbReference>
<dbReference type="SUPFAM" id="SSF88697">
    <property type="entry name" value="PUA domain-like"/>
    <property type="match status" value="1"/>
</dbReference>
<dbReference type="Pfam" id="PF04266">
    <property type="entry name" value="ASCH"/>
    <property type="match status" value="1"/>
</dbReference>
<sequence>MSRTSISRPDIVAFMQRASSALKSNLDPPKDVFSFGEGVGDPHDELLELALSGKKTATTSYPAPSPPHWDVGDLSVILGASGEPRAIMRTLSFHQCLFKDVPVAFALAEGEGPYEEYRQGHFRYYHRRDGNTEFGDDSMVLCETFEVIYSEGVRKSDG</sequence>
<protein>
    <submittedName>
        <fullName evidence="2">PUA-like protein</fullName>
    </submittedName>
</protein>
<dbReference type="PANTHER" id="PTHR39203:SF1">
    <property type="entry name" value="CYTOPLASMIC PROTEIN"/>
    <property type="match status" value="1"/>
</dbReference>
<dbReference type="OrthoDB" id="5511151at2759"/>
<dbReference type="Gene3D" id="3.10.400.10">
    <property type="entry name" value="Sulfate adenylyltransferase"/>
    <property type="match status" value="1"/>
</dbReference>
<dbReference type="AlphaFoldDB" id="A0A9P4UQN0"/>
<gene>
    <name evidence="2" type="ORF">K431DRAFT_284417</name>
</gene>
<comment type="caution">
    <text evidence="2">The sequence shown here is derived from an EMBL/GenBank/DDBJ whole genome shotgun (WGS) entry which is preliminary data.</text>
</comment>
<dbReference type="InterPro" id="IPR015947">
    <property type="entry name" value="PUA-like_sf"/>
</dbReference>
<keyword evidence="3" id="KW-1185">Reference proteome</keyword>
<dbReference type="InterPro" id="IPR007374">
    <property type="entry name" value="ASCH_domain"/>
</dbReference>
<dbReference type="PANTHER" id="PTHR39203">
    <property type="entry name" value="CYTOPLASMIC PROTEIN-RELATED"/>
    <property type="match status" value="1"/>
</dbReference>
<dbReference type="EMBL" id="MU003786">
    <property type="protein sequence ID" value="KAF2721978.1"/>
    <property type="molecule type" value="Genomic_DNA"/>
</dbReference>
<reference evidence="2" key="1">
    <citation type="journal article" date="2020" name="Stud. Mycol.">
        <title>101 Dothideomycetes genomes: a test case for predicting lifestyles and emergence of pathogens.</title>
        <authorList>
            <person name="Haridas S."/>
            <person name="Albert R."/>
            <person name="Binder M."/>
            <person name="Bloem J."/>
            <person name="Labutti K."/>
            <person name="Salamov A."/>
            <person name="Andreopoulos B."/>
            <person name="Baker S."/>
            <person name="Barry K."/>
            <person name="Bills G."/>
            <person name="Bluhm B."/>
            <person name="Cannon C."/>
            <person name="Castanera R."/>
            <person name="Culley D."/>
            <person name="Daum C."/>
            <person name="Ezra D."/>
            <person name="Gonzalez J."/>
            <person name="Henrissat B."/>
            <person name="Kuo A."/>
            <person name="Liang C."/>
            <person name="Lipzen A."/>
            <person name="Lutzoni F."/>
            <person name="Magnuson J."/>
            <person name="Mondo S."/>
            <person name="Nolan M."/>
            <person name="Ohm R."/>
            <person name="Pangilinan J."/>
            <person name="Park H.-J."/>
            <person name="Ramirez L."/>
            <person name="Alfaro M."/>
            <person name="Sun H."/>
            <person name="Tritt A."/>
            <person name="Yoshinaga Y."/>
            <person name="Zwiers L.-H."/>
            <person name="Turgeon B."/>
            <person name="Goodwin S."/>
            <person name="Spatafora J."/>
            <person name="Crous P."/>
            <person name="Grigoriev I."/>
        </authorList>
    </citation>
    <scope>NUCLEOTIDE SEQUENCE</scope>
    <source>
        <strain evidence="2">CBS 116435</strain>
    </source>
</reference>
<evidence type="ECO:0000313" key="3">
    <source>
        <dbReference type="Proteomes" id="UP000799441"/>
    </source>
</evidence>
<evidence type="ECO:0000259" key="1">
    <source>
        <dbReference type="SMART" id="SM01022"/>
    </source>
</evidence>
<feature type="domain" description="ASCH" evidence="1">
    <location>
        <begin position="33"/>
        <end position="149"/>
    </location>
</feature>
<dbReference type="InterPro" id="IPR009326">
    <property type="entry name" value="DUF984"/>
</dbReference>
<organism evidence="2 3">
    <name type="scientific">Polychaeton citri CBS 116435</name>
    <dbReference type="NCBI Taxonomy" id="1314669"/>
    <lineage>
        <taxon>Eukaryota</taxon>
        <taxon>Fungi</taxon>
        <taxon>Dikarya</taxon>
        <taxon>Ascomycota</taxon>
        <taxon>Pezizomycotina</taxon>
        <taxon>Dothideomycetes</taxon>
        <taxon>Dothideomycetidae</taxon>
        <taxon>Capnodiales</taxon>
        <taxon>Capnodiaceae</taxon>
        <taxon>Polychaeton</taxon>
    </lineage>
</organism>
<name>A0A9P4UQN0_9PEZI</name>
<dbReference type="Proteomes" id="UP000799441">
    <property type="component" value="Unassembled WGS sequence"/>
</dbReference>
<evidence type="ECO:0000313" key="2">
    <source>
        <dbReference type="EMBL" id="KAF2721978.1"/>
    </source>
</evidence>